<evidence type="ECO:0000259" key="1">
    <source>
        <dbReference type="Pfam" id="PF01926"/>
    </source>
</evidence>
<dbReference type="STRING" id="89524.SAMN05444370_11367"/>
<dbReference type="GO" id="GO:0005737">
    <property type="term" value="C:cytoplasm"/>
    <property type="evidence" value="ECO:0007669"/>
    <property type="project" value="TreeGrafter"/>
</dbReference>
<evidence type="ECO:0000259" key="2">
    <source>
        <dbReference type="Pfam" id="PF12631"/>
    </source>
</evidence>
<dbReference type="InterPro" id="IPR027417">
    <property type="entry name" value="P-loop_NTPase"/>
</dbReference>
<dbReference type="AlphaFoldDB" id="A0A1H4EDK1"/>
<sequence length="321" mass="33862">MARPGEFSRRALEGGRLDLVQLESLADLIEAETSAQRRQAIRLASGALTDVATQWRSSLIGTMALFEAVIDFADDVPDEVEGAAREQVAAVVAAMDAALAAAKGAALVRDGFEVSLIGPPNAGKSSILNRIAGREVALTDALPGTTRDVIEVRCTLGGRLVTFVDTAGRRESEDRVERAGVMWGLRRAASSDMRVAVASWDAPEIVESDLCVWNKVDVAPAPGGFTGVPVSAVSGHGVDRLLAEIESRLDGLVGESGLLAQARHVAAVGEARSHLVAAISEKAEFAAEELRLAVRALDMLLGRVDVEAVLDEVFGRFCLGK</sequence>
<protein>
    <submittedName>
        <fullName evidence="3">tRNA modification GTPase trmE</fullName>
    </submittedName>
</protein>
<name>A0A1H4EDK1_9RHOB</name>
<evidence type="ECO:0000313" key="4">
    <source>
        <dbReference type="Proteomes" id="UP000198703"/>
    </source>
</evidence>
<reference evidence="3 4" key="1">
    <citation type="submission" date="2016-10" db="EMBL/GenBank/DDBJ databases">
        <authorList>
            <person name="de Groot N.N."/>
        </authorList>
    </citation>
    <scope>NUCLEOTIDE SEQUENCE [LARGE SCALE GENOMIC DNA]</scope>
    <source>
        <strain evidence="3 4">DSM 15345</strain>
    </source>
</reference>
<dbReference type="Pfam" id="PF01926">
    <property type="entry name" value="MMR_HSR1"/>
    <property type="match status" value="1"/>
</dbReference>
<dbReference type="InterPro" id="IPR031168">
    <property type="entry name" value="G_TrmE"/>
</dbReference>
<dbReference type="CDD" id="cd04164">
    <property type="entry name" value="trmE"/>
    <property type="match status" value="1"/>
</dbReference>
<dbReference type="InterPro" id="IPR006073">
    <property type="entry name" value="GTP-bd"/>
</dbReference>
<dbReference type="EMBL" id="FNQM01000013">
    <property type="protein sequence ID" value="SEA83125.1"/>
    <property type="molecule type" value="Genomic_DNA"/>
</dbReference>
<proteinExistence type="predicted"/>
<dbReference type="PANTHER" id="PTHR42714">
    <property type="entry name" value="TRNA MODIFICATION GTPASE GTPBP3"/>
    <property type="match status" value="1"/>
</dbReference>
<dbReference type="Proteomes" id="UP000198703">
    <property type="component" value="Unassembled WGS sequence"/>
</dbReference>
<feature type="domain" description="G" evidence="1">
    <location>
        <begin position="113"/>
        <end position="198"/>
    </location>
</feature>
<feature type="domain" description="MnmE helical" evidence="2">
    <location>
        <begin position="19"/>
        <end position="318"/>
    </location>
</feature>
<dbReference type="PANTHER" id="PTHR42714:SF2">
    <property type="entry name" value="TRNA MODIFICATION GTPASE GTPBP3, MITOCHONDRIAL"/>
    <property type="match status" value="1"/>
</dbReference>
<dbReference type="Gene3D" id="1.20.120.430">
    <property type="entry name" value="tRNA modification GTPase MnmE domain 2"/>
    <property type="match status" value="1"/>
</dbReference>
<gene>
    <name evidence="3" type="ORF">SAMN05444370_11367</name>
</gene>
<dbReference type="Pfam" id="PF12631">
    <property type="entry name" value="MnmE_helical"/>
    <property type="match status" value="1"/>
</dbReference>
<dbReference type="InterPro" id="IPR027368">
    <property type="entry name" value="MnmE_dom2"/>
</dbReference>
<dbReference type="Gene3D" id="3.40.50.300">
    <property type="entry name" value="P-loop containing nucleotide triphosphate hydrolases"/>
    <property type="match status" value="1"/>
</dbReference>
<dbReference type="SUPFAM" id="SSF52540">
    <property type="entry name" value="P-loop containing nucleoside triphosphate hydrolases"/>
    <property type="match status" value="1"/>
</dbReference>
<dbReference type="GO" id="GO:0002098">
    <property type="term" value="P:tRNA wobble uridine modification"/>
    <property type="evidence" value="ECO:0007669"/>
    <property type="project" value="TreeGrafter"/>
</dbReference>
<organism evidence="3 4">
    <name type="scientific">Rubrimonas cliftonensis</name>
    <dbReference type="NCBI Taxonomy" id="89524"/>
    <lineage>
        <taxon>Bacteria</taxon>
        <taxon>Pseudomonadati</taxon>
        <taxon>Pseudomonadota</taxon>
        <taxon>Alphaproteobacteria</taxon>
        <taxon>Rhodobacterales</taxon>
        <taxon>Paracoccaceae</taxon>
        <taxon>Rubrimonas</taxon>
    </lineage>
</organism>
<dbReference type="InterPro" id="IPR005225">
    <property type="entry name" value="Small_GTP-bd"/>
</dbReference>
<dbReference type="SUPFAM" id="SSF116878">
    <property type="entry name" value="TrmE connector domain"/>
    <property type="match status" value="1"/>
</dbReference>
<keyword evidence="4" id="KW-1185">Reference proteome</keyword>
<dbReference type="InterPro" id="IPR025867">
    <property type="entry name" value="MnmE_helical"/>
</dbReference>
<dbReference type="GO" id="GO:0030488">
    <property type="term" value="P:tRNA methylation"/>
    <property type="evidence" value="ECO:0007669"/>
    <property type="project" value="TreeGrafter"/>
</dbReference>
<dbReference type="GO" id="GO:0005525">
    <property type="term" value="F:GTP binding"/>
    <property type="evidence" value="ECO:0007669"/>
    <property type="project" value="InterPro"/>
</dbReference>
<evidence type="ECO:0000313" key="3">
    <source>
        <dbReference type="EMBL" id="SEA83125.1"/>
    </source>
</evidence>
<dbReference type="NCBIfam" id="TIGR00231">
    <property type="entry name" value="small_GTP"/>
    <property type="match status" value="1"/>
</dbReference>
<accession>A0A1H4EDK1</accession>